<dbReference type="AlphaFoldDB" id="A0A7C0U3T9"/>
<name>A0A7C0U3T9_DESA2</name>
<evidence type="ECO:0000313" key="1">
    <source>
        <dbReference type="EMBL" id="HDD44915.1"/>
    </source>
</evidence>
<sequence>MKPESKLEILKKIYNFYDNYVKKFVFICQPGCHACCTQNVLITSLEALYIILHLENQKILENIKPIQKGLRPHYTTNELAYYCLKKKDVSEEEETYPQLPCSFLVEGKCLIYSLRPFSCRSFFSQERCDLVGEAVVPPELLTVNLIIMQILEHLDDSGCYGNMNDVISFLKDKTNLETYLKGKKLSLTEGLLPNRPIPGFLYPPEHRKEVANILKQLKEIRAFDPTSLPPLVIPRIF</sequence>
<accession>A0A7C0U3T9</accession>
<evidence type="ECO:0008006" key="2">
    <source>
        <dbReference type="Google" id="ProtNLM"/>
    </source>
</evidence>
<organism evidence="1">
    <name type="scientific">Desulfofervidus auxilii</name>
    <dbReference type="NCBI Taxonomy" id="1621989"/>
    <lineage>
        <taxon>Bacteria</taxon>
        <taxon>Pseudomonadati</taxon>
        <taxon>Thermodesulfobacteriota</taxon>
        <taxon>Candidatus Desulfofervidia</taxon>
        <taxon>Candidatus Desulfofervidales</taxon>
        <taxon>Candidatus Desulfofervidaceae</taxon>
        <taxon>Candidatus Desulfofervidus</taxon>
    </lineage>
</organism>
<dbReference type="Proteomes" id="UP000886289">
    <property type="component" value="Unassembled WGS sequence"/>
</dbReference>
<dbReference type="EMBL" id="DRBS01000320">
    <property type="protein sequence ID" value="HDD44915.1"/>
    <property type="molecule type" value="Genomic_DNA"/>
</dbReference>
<reference evidence="1" key="1">
    <citation type="journal article" date="2020" name="mSystems">
        <title>Genome- and Community-Level Interaction Insights into Carbon Utilization and Element Cycling Functions of Hydrothermarchaeota in Hydrothermal Sediment.</title>
        <authorList>
            <person name="Zhou Z."/>
            <person name="Liu Y."/>
            <person name="Xu W."/>
            <person name="Pan J."/>
            <person name="Luo Z.H."/>
            <person name="Li M."/>
        </authorList>
    </citation>
    <scope>NUCLEOTIDE SEQUENCE [LARGE SCALE GENOMIC DNA]</scope>
    <source>
        <strain evidence="1">HyVt-233</strain>
    </source>
</reference>
<gene>
    <name evidence="1" type="ORF">ENG63_08670</name>
</gene>
<protein>
    <recommendedName>
        <fullName evidence="2">YkgJ family cysteine cluster protein</fullName>
    </recommendedName>
</protein>
<proteinExistence type="predicted"/>
<comment type="caution">
    <text evidence="1">The sequence shown here is derived from an EMBL/GenBank/DDBJ whole genome shotgun (WGS) entry which is preliminary data.</text>
</comment>